<keyword evidence="5 8" id="KW-1133">Transmembrane helix</keyword>
<feature type="compositionally biased region" description="Basic and acidic residues" evidence="7">
    <location>
        <begin position="276"/>
        <end position="293"/>
    </location>
</feature>
<evidence type="ECO:0000256" key="1">
    <source>
        <dbReference type="ARBA" id="ARBA00004141"/>
    </source>
</evidence>
<evidence type="ECO:0000256" key="7">
    <source>
        <dbReference type="SAM" id="MobiDB-lite"/>
    </source>
</evidence>
<dbReference type="AlphaFoldDB" id="A0A517N2M7"/>
<comment type="subcellular location">
    <subcellularLocation>
        <location evidence="1">Membrane</location>
        <topology evidence="1">Multi-pass membrane protein</topology>
    </subcellularLocation>
</comment>
<dbReference type="KEGG" id="amob:HG15A2_47270"/>
<keyword evidence="6 8" id="KW-0472">Membrane</keyword>
<organism evidence="11 12">
    <name type="scientific">Adhaeretor mobilis</name>
    <dbReference type="NCBI Taxonomy" id="1930276"/>
    <lineage>
        <taxon>Bacteria</taxon>
        <taxon>Pseudomonadati</taxon>
        <taxon>Planctomycetota</taxon>
        <taxon>Planctomycetia</taxon>
        <taxon>Pirellulales</taxon>
        <taxon>Lacipirellulaceae</taxon>
        <taxon>Adhaeretor</taxon>
    </lineage>
</organism>
<dbReference type="Pfam" id="PF20216">
    <property type="entry name" value="DUF6576"/>
    <property type="match status" value="1"/>
</dbReference>
<dbReference type="GO" id="GO:0004252">
    <property type="term" value="F:serine-type endopeptidase activity"/>
    <property type="evidence" value="ECO:0007669"/>
    <property type="project" value="InterPro"/>
</dbReference>
<feature type="transmembrane region" description="Helical" evidence="8">
    <location>
        <begin position="202"/>
        <end position="218"/>
    </location>
</feature>
<accession>A0A517N2M7</accession>
<dbReference type="Pfam" id="PF01694">
    <property type="entry name" value="Rhomboid"/>
    <property type="match status" value="1"/>
</dbReference>
<feature type="transmembrane region" description="Helical" evidence="8">
    <location>
        <begin position="28"/>
        <end position="46"/>
    </location>
</feature>
<dbReference type="InterPro" id="IPR050925">
    <property type="entry name" value="Rhomboid_protease_S54"/>
</dbReference>
<feature type="domain" description="DUF6576" evidence="10">
    <location>
        <begin position="251"/>
        <end position="287"/>
    </location>
</feature>
<dbReference type="GO" id="GO:0016020">
    <property type="term" value="C:membrane"/>
    <property type="evidence" value="ECO:0007669"/>
    <property type="project" value="UniProtKB-SubCell"/>
</dbReference>
<proteinExistence type="inferred from homology"/>
<evidence type="ECO:0000256" key="3">
    <source>
        <dbReference type="ARBA" id="ARBA00022692"/>
    </source>
</evidence>
<evidence type="ECO:0000313" key="12">
    <source>
        <dbReference type="Proteomes" id="UP000319852"/>
    </source>
</evidence>
<comment type="similarity">
    <text evidence="2">Belongs to the peptidase S54 family.</text>
</comment>
<protein>
    <submittedName>
        <fullName evidence="11">Rhomboid family protein</fullName>
    </submittedName>
</protein>
<dbReference type="PANTHER" id="PTHR43731">
    <property type="entry name" value="RHOMBOID PROTEASE"/>
    <property type="match status" value="1"/>
</dbReference>
<dbReference type="PANTHER" id="PTHR43731:SF14">
    <property type="entry name" value="PRESENILIN-ASSOCIATED RHOMBOID-LIKE PROTEIN, MITOCHONDRIAL"/>
    <property type="match status" value="1"/>
</dbReference>
<dbReference type="Gene3D" id="1.20.1540.10">
    <property type="entry name" value="Rhomboid-like"/>
    <property type="match status" value="1"/>
</dbReference>
<dbReference type="SUPFAM" id="SSF144091">
    <property type="entry name" value="Rhomboid-like"/>
    <property type="match status" value="1"/>
</dbReference>
<evidence type="ECO:0000259" key="10">
    <source>
        <dbReference type="Pfam" id="PF20216"/>
    </source>
</evidence>
<dbReference type="OrthoDB" id="9813074at2"/>
<feature type="transmembrane region" description="Helical" evidence="8">
    <location>
        <begin position="142"/>
        <end position="163"/>
    </location>
</feature>
<feature type="transmembrane region" description="Helical" evidence="8">
    <location>
        <begin position="170"/>
        <end position="190"/>
    </location>
</feature>
<evidence type="ECO:0000256" key="6">
    <source>
        <dbReference type="ARBA" id="ARBA00023136"/>
    </source>
</evidence>
<gene>
    <name evidence="11" type="ORF">HG15A2_47270</name>
</gene>
<dbReference type="InterPro" id="IPR035952">
    <property type="entry name" value="Rhomboid-like_sf"/>
</dbReference>
<evidence type="ECO:0000256" key="2">
    <source>
        <dbReference type="ARBA" id="ARBA00009045"/>
    </source>
</evidence>
<keyword evidence="3 8" id="KW-0812">Transmembrane</keyword>
<evidence type="ECO:0000259" key="9">
    <source>
        <dbReference type="Pfam" id="PF01694"/>
    </source>
</evidence>
<keyword evidence="4" id="KW-0378">Hydrolase</keyword>
<reference evidence="11 12" key="1">
    <citation type="submission" date="2019-02" db="EMBL/GenBank/DDBJ databases">
        <title>Deep-cultivation of Planctomycetes and their phenomic and genomic characterization uncovers novel biology.</title>
        <authorList>
            <person name="Wiegand S."/>
            <person name="Jogler M."/>
            <person name="Boedeker C."/>
            <person name="Pinto D."/>
            <person name="Vollmers J."/>
            <person name="Rivas-Marin E."/>
            <person name="Kohn T."/>
            <person name="Peeters S.H."/>
            <person name="Heuer A."/>
            <person name="Rast P."/>
            <person name="Oberbeckmann S."/>
            <person name="Bunk B."/>
            <person name="Jeske O."/>
            <person name="Meyerdierks A."/>
            <person name="Storesund J.E."/>
            <person name="Kallscheuer N."/>
            <person name="Luecker S."/>
            <person name="Lage O.M."/>
            <person name="Pohl T."/>
            <person name="Merkel B.J."/>
            <person name="Hornburger P."/>
            <person name="Mueller R.-W."/>
            <person name="Bruemmer F."/>
            <person name="Labrenz M."/>
            <person name="Spormann A.M."/>
            <person name="Op den Camp H."/>
            <person name="Overmann J."/>
            <person name="Amann R."/>
            <person name="Jetten M.S.M."/>
            <person name="Mascher T."/>
            <person name="Medema M.H."/>
            <person name="Devos D.P."/>
            <person name="Kaster A.-K."/>
            <person name="Ovreas L."/>
            <person name="Rohde M."/>
            <person name="Galperin M.Y."/>
            <person name="Jogler C."/>
        </authorList>
    </citation>
    <scope>NUCLEOTIDE SEQUENCE [LARGE SCALE GENOMIC DNA]</scope>
    <source>
        <strain evidence="11 12">HG15A2</strain>
    </source>
</reference>
<feature type="region of interest" description="Disordered" evidence="7">
    <location>
        <begin position="238"/>
        <end position="293"/>
    </location>
</feature>
<evidence type="ECO:0000256" key="8">
    <source>
        <dbReference type="SAM" id="Phobius"/>
    </source>
</evidence>
<evidence type="ECO:0000313" key="11">
    <source>
        <dbReference type="EMBL" id="QDT01385.1"/>
    </source>
</evidence>
<feature type="transmembrane region" description="Helical" evidence="8">
    <location>
        <begin position="118"/>
        <end position="136"/>
    </location>
</feature>
<feature type="transmembrane region" description="Helical" evidence="8">
    <location>
        <begin position="85"/>
        <end position="106"/>
    </location>
</feature>
<evidence type="ECO:0000256" key="5">
    <source>
        <dbReference type="ARBA" id="ARBA00022989"/>
    </source>
</evidence>
<dbReference type="InterPro" id="IPR046483">
    <property type="entry name" value="DUF6576"/>
</dbReference>
<dbReference type="EMBL" id="CP036263">
    <property type="protein sequence ID" value="QDT01385.1"/>
    <property type="molecule type" value="Genomic_DNA"/>
</dbReference>
<name>A0A517N2M7_9BACT</name>
<keyword evidence="12" id="KW-1185">Reference proteome</keyword>
<dbReference type="InterPro" id="IPR022764">
    <property type="entry name" value="Peptidase_S54_rhomboid_dom"/>
</dbReference>
<dbReference type="RefSeq" id="WP_145063535.1">
    <property type="nucleotide sequence ID" value="NZ_CP036263.1"/>
</dbReference>
<evidence type="ECO:0000256" key="4">
    <source>
        <dbReference type="ARBA" id="ARBA00022801"/>
    </source>
</evidence>
<feature type="domain" description="Peptidase S54 rhomboid" evidence="9">
    <location>
        <begin position="75"/>
        <end position="218"/>
    </location>
</feature>
<dbReference type="Proteomes" id="UP000319852">
    <property type="component" value="Chromosome"/>
</dbReference>
<sequence length="293" mass="32795">MGYENRDYAQYEGQGVQLSMPQSVTMRLVMVNVAVYLLQMFTQYQIPGGPTSPPMVTSTIDQYFALSANWFQQPWKAYQLLSYGFLHSLADIGHILVNMVVLWMFGRELENRYGSKQFLGLYLTAIVFAGLGWSIIEAAYGGPAGGMLGASGGIAALFLLYALNWPYRKVLFMLVIPMPMWLAAGIALFYDAMGAVNRSGNVAFTAHLSGTLFGFLFYKTGFNPLGNFLSGLSTTQLPRRGPKLRVHSPEEEEERENEIDRILRKVSASGQGSLTRGERRTLEKESQRIKDRR</sequence>